<reference evidence="6 7" key="1">
    <citation type="submission" date="2009-04" db="EMBL/GenBank/DDBJ databases">
        <authorList>
            <person name="Sebastian Y."/>
            <person name="Madupu R."/>
            <person name="Durkin A.S."/>
            <person name="Torralba M."/>
            <person name="Methe B."/>
            <person name="Sutton G.G."/>
            <person name="Strausberg R.L."/>
            <person name="Nelson K.E."/>
        </authorList>
    </citation>
    <scope>NUCLEOTIDE SEQUENCE [LARGE SCALE GENOMIC DNA]</scope>
    <source>
        <strain evidence="6 7">60-3</strain>
    </source>
</reference>
<dbReference type="EMBL" id="ACLR01000118">
    <property type="protein sequence ID" value="EEK17117.1"/>
    <property type="molecule type" value="Genomic_DNA"/>
</dbReference>
<gene>
    <name evidence="6" type="ORF">PORUE0001_0957</name>
</gene>
<proteinExistence type="predicted"/>
<organism evidence="6 7">
    <name type="scientific">Porphyromonas uenonis 60-3</name>
    <dbReference type="NCBI Taxonomy" id="596327"/>
    <lineage>
        <taxon>Bacteria</taxon>
        <taxon>Pseudomonadati</taxon>
        <taxon>Bacteroidota</taxon>
        <taxon>Bacteroidia</taxon>
        <taxon>Bacteroidales</taxon>
        <taxon>Porphyromonadaceae</taxon>
        <taxon>Porphyromonas</taxon>
    </lineage>
</organism>
<feature type="transmembrane region" description="Helical" evidence="5">
    <location>
        <begin position="68"/>
        <end position="85"/>
    </location>
</feature>
<evidence type="ECO:0000313" key="7">
    <source>
        <dbReference type="Proteomes" id="UP000003303"/>
    </source>
</evidence>
<comment type="caution">
    <text evidence="6">The sequence shown here is derived from an EMBL/GenBank/DDBJ whole genome shotgun (WGS) entry which is preliminary data.</text>
</comment>
<dbReference type="GO" id="GO:0016020">
    <property type="term" value="C:membrane"/>
    <property type="evidence" value="ECO:0007669"/>
    <property type="project" value="UniProtKB-SubCell"/>
</dbReference>
<evidence type="ECO:0000313" key="6">
    <source>
        <dbReference type="EMBL" id="EEK17117.1"/>
    </source>
</evidence>
<keyword evidence="7" id="KW-1185">Reference proteome</keyword>
<dbReference type="InterPro" id="IPR007300">
    <property type="entry name" value="CidB/LrgB"/>
</dbReference>
<feature type="transmembrane region" description="Helical" evidence="5">
    <location>
        <begin position="97"/>
        <end position="120"/>
    </location>
</feature>
<dbReference type="eggNOG" id="COG1346">
    <property type="taxonomic scope" value="Bacteria"/>
</dbReference>
<dbReference type="PANTHER" id="PTHR30249:SF0">
    <property type="entry name" value="PLASTIDAL GLYCOLATE_GLYCERATE TRANSLOCATOR 1, CHLOROPLASTIC"/>
    <property type="match status" value="1"/>
</dbReference>
<keyword evidence="3 5" id="KW-1133">Transmembrane helix</keyword>
<feature type="transmembrane region" description="Helical" evidence="5">
    <location>
        <begin position="209"/>
        <end position="233"/>
    </location>
</feature>
<dbReference type="PANTHER" id="PTHR30249">
    <property type="entry name" value="PUTATIVE SEROTONIN TRANSPORTER"/>
    <property type="match status" value="1"/>
</dbReference>
<dbReference type="Proteomes" id="UP000003303">
    <property type="component" value="Unassembled WGS sequence"/>
</dbReference>
<accession>C2MAU7</accession>
<name>C2MAU7_9PORP</name>
<evidence type="ECO:0000256" key="1">
    <source>
        <dbReference type="ARBA" id="ARBA00004141"/>
    </source>
</evidence>
<dbReference type="RefSeq" id="WP_007365087.1">
    <property type="nucleotide sequence ID" value="NZ_ACLR01000118.1"/>
</dbReference>
<dbReference type="OrthoDB" id="9811701at2"/>
<dbReference type="STRING" id="596327.PORUE0001_0957"/>
<feature type="transmembrane region" description="Helical" evidence="5">
    <location>
        <begin position="185"/>
        <end position="203"/>
    </location>
</feature>
<sequence length="237" mass="24874">MINLITLLLSKPIYCLPLTIGIYFLSLLLYRKVRIGLFHPLIVTIGLIILMLYLSGTSYEDYKEGSQLIDFLLGPSVVSLGYILYEQSKYLRGRVVSIMFSLFVGSLIGILSAVGLAYALGAGAPIAHSMESRSVTTPIAIALSEQSGGIPALTAVVVVISGIIGGVIGPPLFKWLRIESSIAKGLALGAAAHGVGTSVAIQMGALEGAIGGLAIGIMGVFTSILIPIVHYVAQLFV</sequence>
<protein>
    <submittedName>
        <fullName evidence="6">Putative TIGR00659 family protein</fullName>
    </submittedName>
</protein>
<evidence type="ECO:0000256" key="4">
    <source>
        <dbReference type="ARBA" id="ARBA00023136"/>
    </source>
</evidence>
<dbReference type="AlphaFoldDB" id="C2MAU7"/>
<dbReference type="Pfam" id="PF04172">
    <property type="entry name" value="LrgB"/>
    <property type="match status" value="1"/>
</dbReference>
<feature type="transmembrane region" description="Helical" evidence="5">
    <location>
        <begin position="152"/>
        <end position="173"/>
    </location>
</feature>
<feature type="transmembrane region" description="Helical" evidence="5">
    <location>
        <begin position="37"/>
        <end position="56"/>
    </location>
</feature>
<keyword evidence="4 5" id="KW-0472">Membrane</keyword>
<keyword evidence="2 5" id="KW-0812">Transmembrane</keyword>
<feature type="transmembrane region" description="Helical" evidence="5">
    <location>
        <begin position="12"/>
        <end position="30"/>
    </location>
</feature>
<comment type="subcellular location">
    <subcellularLocation>
        <location evidence="1">Membrane</location>
        <topology evidence="1">Multi-pass membrane protein</topology>
    </subcellularLocation>
</comment>
<evidence type="ECO:0000256" key="5">
    <source>
        <dbReference type="SAM" id="Phobius"/>
    </source>
</evidence>
<evidence type="ECO:0000256" key="2">
    <source>
        <dbReference type="ARBA" id="ARBA00022692"/>
    </source>
</evidence>
<evidence type="ECO:0000256" key="3">
    <source>
        <dbReference type="ARBA" id="ARBA00022989"/>
    </source>
</evidence>